<dbReference type="PANTHER" id="PTHR13213:SF2">
    <property type="entry name" value="MYB-BINDING PROTEIN 1A"/>
    <property type="match status" value="1"/>
</dbReference>
<feature type="compositionally biased region" description="Basic residues" evidence="3">
    <location>
        <begin position="1"/>
        <end position="15"/>
    </location>
</feature>
<dbReference type="Pfam" id="PF04931">
    <property type="entry name" value="DNA_pol_phi"/>
    <property type="match status" value="1"/>
</dbReference>
<feature type="compositionally biased region" description="Acidic residues" evidence="3">
    <location>
        <begin position="1004"/>
        <end position="1013"/>
    </location>
</feature>
<protein>
    <submittedName>
        <fullName evidence="4">Uncharacterized protein</fullName>
    </submittedName>
</protein>
<feature type="compositionally biased region" description="Basic residues" evidence="3">
    <location>
        <begin position="1429"/>
        <end position="1438"/>
    </location>
</feature>
<dbReference type="GO" id="GO:0005634">
    <property type="term" value="C:nucleus"/>
    <property type="evidence" value="ECO:0007669"/>
    <property type="project" value="UniProtKB-SubCell"/>
</dbReference>
<dbReference type="PANTHER" id="PTHR13213">
    <property type="entry name" value="MYB-BINDING PROTEIN 1A FAMILY MEMBER"/>
    <property type="match status" value="1"/>
</dbReference>
<feature type="region of interest" description="Disordered" evidence="3">
    <location>
        <begin position="670"/>
        <end position="694"/>
    </location>
</feature>
<feature type="region of interest" description="Disordered" evidence="3">
    <location>
        <begin position="1"/>
        <end position="102"/>
    </location>
</feature>
<evidence type="ECO:0000313" key="5">
    <source>
        <dbReference type="Proteomes" id="UP001516023"/>
    </source>
</evidence>
<comment type="subcellular location">
    <subcellularLocation>
        <location evidence="1">Nucleus</location>
    </subcellularLocation>
</comment>
<evidence type="ECO:0000256" key="3">
    <source>
        <dbReference type="SAM" id="MobiDB-lite"/>
    </source>
</evidence>
<feature type="region of interest" description="Disordered" evidence="3">
    <location>
        <begin position="1417"/>
        <end position="1438"/>
    </location>
</feature>
<comment type="caution">
    <text evidence="4">The sequence shown here is derived from an EMBL/GenBank/DDBJ whole genome shotgun (WGS) entry which is preliminary data.</text>
</comment>
<dbReference type="InterPro" id="IPR007015">
    <property type="entry name" value="DNA_pol_V/MYBBP1A"/>
</dbReference>
<feature type="compositionally biased region" description="Basic residues" evidence="3">
    <location>
        <begin position="678"/>
        <end position="687"/>
    </location>
</feature>
<proteinExistence type="predicted"/>
<reference evidence="4 5" key="1">
    <citation type="journal article" date="2020" name="G3 (Bethesda)">
        <title>Improved Reference Genome for Cyclotella cryptica CCMP332, a Model for Cell Wall Morphogenesis, Salinity Adaptation, and Lipid Production in Diatoms (Bacillariophyta).</title>
        <authorList>
            <person name="Roberts W.R."/>
            <person name="Downey K.M."/>
            <person name="Ruck E.C."/>
            <person name="Traller J.C."/>
            <person name="Alverson A.J."/>
        </authorList>
    </citation>
    <scope>NUCLEOTIDE SEQUENCE [LARGE SCALE GENOMIC DNA]</scope>
    <source>
        <strain evidence="4 5">CCMP332</strain>
    </source>
</reference>
<feature type="region of interest" description="Disordered" evidence="3">
    <location>
        <begin position="995"/>
        <end position="1015"/>
    </location>
</feature>
<name>A0ABD3PJV5_9STRA</name>
<evidence type="ECO:0000313" key="4">
    <source>
        <dbReference type="EMBL" id="KAL3787979.1"/>
    </source>
</evidence>
<feature type="compositionally biased region" description="Basic and acidic residues" evidence="3">
    <location>
        <begin position="61"/>
        <end position="100"/>
    </location>
</feature>
<sequence>MAARKTKTKKAKSPKKSSSAAPANDVAPAHDGDVTEDESIHEEEDVPMEDANESDDDIPDIVDHDSKDSSEDAHPNKEKGDNSKEVAGESTAKKAKDSTKTKHQAIPFMDTFYQLSSDESPRLRAIAARDLISHCFYSDEEGAINTTDAAYALTRLINGLCTGRAASRQGFASCLSSFLRVAYAKSNDGSGRGDALLKILQEDAYCKQLIDDGENKSEPAKLLRQKLLSSTQFHHTEKEAKKNGGKMKGMEERDHAFGRLFGILAVVRSGIFSLKDFQLSAIEGYTDDLIQLYNYKKWLREPAANAIIELVSTLDSSVVSSITEDIIVPRLFLSTDDKIDGKDRELWIQGLNPEQIALALHLQRSQKNVSFAYPLNKALLTAETVPLLAHALTSTSCVVYPRCHIVWNAIWLYLTEESEGYRRIRQVEGSDVDYAGVIEQLINRVVVESLLGKGETVGTPSHERRSLALQIVSTLGGASSLRIVLPPELISIVLCSDVVERVFLNVLSASGGIGMKRAKTADADREGKFVEHHLKSLTTTTLADLVACCSDDDFPSRRMALIKAFVSADPRFDSRTKTQTVSSLLLFNISGKELTDEQEHLQKELWERYLSFLEEAVISADTLHKATVYVELMFKLAKRDLLSAQANEARRVIRFFMIAAFFDCSELSAPTSKQTPSAKKKKSKKASGKTPENVHVPQELESAFRLKELLHSHSLESIPYSSRAIMSARFYSLLSDFISTINIPSRGGSKSTSLYVNASKPEAVYRALSEICGISSLLELSGAKHYTPMSAENSSEDESPVELSRKHMLDVKKIADEALVKECSGSVDVEHLRAQSVFATSCASLMISLYLQLHSCGVVDKLEGEDEDDSEDYNEAVHECISDLSDIVQNFSRVHANQASSDDDSNENPLASLVGLLVNILSSSIGGEDPGKSNASMASASKLTRDTVKMAWSGVIILLSSLRANGSTTEKSKFVDEDVMNTLIESVCGASILKDMNDERESASDSDGDEDDSGIFAQASNMDLELDEHEIESVKKSVDDEGESSQDEDVELDPSKLENMLLEDSDAEIDVLEHHAGADKALAQLIKMKQETRKASQAERERIELCNRLRCASLLDSLFSVSVFKSGWLPREAVLGSFIPILRSYKMIAKSIEKSSSSPLATKSINEKKSLLDRLASLIQEKLSKFRCSDHSVTDKDTILQAAVDISDEMSHSLSLAHCSCCSVALITILRCIPDVEDETEVANMYASFLKDWSSRKSSKIHTCVFDDLIQRIPSLATVVLVEPLTAAAKDAHTGFLRCESLKLLSLLFRGDKNKSEETLSKKAHTLLNDNCNNFALTLKESLCDSSLERVKNKEEILNAVKHFITYAKSHAAAIKITSLDDLQKALQTAADSTKSAGTKSTCLKLADELTEIAQHADKDTDAKLPKSSTKKKKKSKK</sequence>
<evidence type="ECO:0000256" key="2">
    <source>
        <dbReference type="ARBA" id="ARBA00023242"/>
    </source>
</evidence>
<dbReference type="Proteomes" id="UP001516023">
    <property type="component" value="Unassembled WGS sequence"/>
</dbReference>
<keyword evidence="2" id="KW-0539">Nucleus</keyword>
<keyword evidence="5" id="KW-1185">Reference proteome</keyword>
<evidence type="ECO:0000256" key="1">
    <source>
        <dbReference type="ARBA" id="ARBA00004123"/>
    </source>
</evidence>
<accession>A0ABD3PJV5</accession>
<feature type="compositionally biased region" description="Acidic residues" evidence="3">
    <location>
        <begin position="34"/>
        <end position="60"/>
    </location>
</feature>
<gene>
    <name evidence="4" type="ORF">HJC23_002904</name>
</gene>
<dbReference type="EMBL" id="JABMIG020000165">
    <property type="protein sequence ID" value="KAL3787979.1"/>
    <property type="molecule type" value="Genomic_DNA"/>
</dbReference>
<organism evidence="4 5">
    <name type="scientific">Cyclotella cryptica</name>
    <dbReference type="NCBI Taxonomy" id="29204"/>
    <lineage>
        <taxon>Eukaryota</taxon>
        <taxon>Sar</taxon>
        <taxon>Stramenopiles</taxon>
        <taxon>Ochrophyta</taxon>
        <taxon>Bacillariophyta</taxon>
        <taxon>Coscinodiscophyceae</taxon>
        <taxon>Thalassiosirophycidae</taxon>
        <taxon>Stephanodiscales</taxon>
        <taxon>Stephanodiscaceae</taxon>
        <taxon>Cyclotella</taxon>
    </lineage>
</organism>